<dbReference type="Pfam" id="PF06568">
    <property type="entry name" value="YjiS-like"/>
    <property type="match status" value="1"/>
</dbReference>
<reference evidence="3" key="1">
    <citation type="journal article" date="2019" name="Int. J. Syst. Evol. Microbiol.">
        <title>The Global Catalogue of Microorganisms (GCM) 10K type strain sequencing project: providing services to taxonomists for standard genome sequencing and annotation.</title>
        <authorList>
            <consortium name="The Broad Institute Genomics Platform"/>
            <consortium name="The Broad Institute Genome Sequencing Center for Infectious Disease"/>
            <person name="Wu L."/>
            <person name="Ma J."/>
        </authorList>
    </citation>
    <scope>NUCLEOTIDE SEQUENCE [LARGE SCALE GENOMIC DNA]</scope>
    <source>
        <strain evidence="3">CGMCC 4.7192</strain>
    </source>
</reference>
<evidence type="ECO:0000313" key="3">
    <source>
        <dbReference type="Proteomes" id="UP001597294"/>
    </source>
</evidence>
<sequence>MLKQSCQTLIASRSCGTSFTPDNGLVSQISVKYAKISTFLDRAIAWVAIAFTVREERRVLAGLTSHQLDDIGLSNNDVQIESQRPYWDVPADRSARSVIYRIFNI</sequence>
<protein>
    <submittedName>
        <fullName evidence="2">DUF1127 domain-containing protein</fullName>
    </submittedName>
</protein>
<dbReference type="EMBL" id="JBHUII010000004">
    <property type="protein sequence ID" value="MFD2206189.1"/>
    <property type="molecule type" value="Genomic_DNA"/>
</dbReference>
<evidence type="ECO:0000313" key="2">
    <source>
        <dbReference type="EMBL" id="MFD2206189.1"/>
    </source>
</evidence>
<proteinExistence type="predicted"/>
<feature type="domain" description="YjiS-like" evidence="1">
    <location>
        <begin position="54"/>
        <end position="75"/>
    </location>
</feature>
<name>A0ABW5BMR7_9PROT</name>
<dbReference type="Proteomes" id="UP001597294">
    <property type="component" value="Unassembled WGS sequence"/>
</dbReference>
<organism evidence="2 3">
    <name type="scientific">Kiloniella antarctica</name>
    <dbReference type="NCBI Taxonomy" id="1550907"/>
    <lineage>
        <taxon>Bacteria</taxon>
        <taxon>Pseudomonadati</taxon>
        <taxon>Pseudomonadota</taxon>
        <taxon>Alphaproteobacteria</taxon>
        <taxon>Rhodospirillales</taxon>
        <taxon>Kiloniellaceae</taxon>
        <taxon>Kiloniella</taxon>
    </lineage>
</organism>
<comment type="caution">
    <text evidence="2">The sequence shown here is derived from an EMBL/GenBank/DDBJ whole genome shotgun (WGS) entry which is preliminary data.</text>
</comment>
<dbReference type="InterPro" id="IPR009506">
    <property type="entry name" value="YjiS-like"/>
</dbReference>
<evidence type="ECO:0000259" key="1">
    <source>
        <dbReference type="Pfam" id="PF06568"/>
    </source>
</evidence>
<dbReference type="RefSeq" id="WP_380251523.1">
    <property type="nucleotide sequence ID" value="NZ_JBHUII010000004.1"/>
</dbReference>
<keyword evidence="3" id="KW-1185">Reference proteome</keyword>
<gene>
    <name evidence="2" type="ORF">ACFSKO_11215</name>
</gene>
<accession>A0ABW5BMR7</accession>